<feature type="region of interest" description="Disordered" evidence="1">
    <location>
        <begin position="99"/>
        <end position="182"/>
    </location>
</feature>
<name>A0A8T0N3Z9_PANVG</name>
<proteinExistence type="predicted"/>
<gene>
    <name evidence="2" type="ORF">PVAP13_9NG699314</name>
</gene>
<sequence>MPPPPTGPPPFRPFRYYVPWATQGYSSCHSFSLDRVGGRRGKASSSSFGMCAALARHEPVVVPRPPRRSFRLGSSAPVAAARWRDRCVRVGHLGPVLSGAAGSHALGMGAPRRDGESAVASPPTCKLTPPNSGPGAAAGRERARERSPGAFRSGTTSPFPVSPANGRLSGALSFSPTLPAPG</sequence>
<evidence type="ECO:0000313" key="2">
    <source>
        <dbReference type="EMBL" id="KAG2541766.1"/>
    </source>
</evidence>
<reference evidence="2" key="1">
    <citation type="submission" date="2020-05" db="EMBL/GenBank/DDBJ databases">
        <title>WGS assembly of Panicum virgatum.</title>
        <authorList>
            <person name="Lovell J.T."/>
            <person name="Jenkins J."/>
            <person name="Shu S."/>
            <person name="Juenger T.E."/>
            <person name="Schmutz J."/>
        </authorList>
    </citation>
    <scope>NUCLEOTIDE SEQUENCE</scope>
    <source>
        <strain evidence="2">AP13</strain>
    </source>
</reference>
<dbReference type="Proteomes" id="UP000823388">
    <property type="component" value="Chromosome 9N"/>
</dbReference>
<evidence type="ECO:0000256" key="1">
    <source>
        <dbReference type="SAM" id="MobiDB-lite"/>
    </source>
</evidence>
<keyword evidence="3" id="KW-1185">Reference proteome</keyword>
<evidence type="ECO:0000313" key="3">
    <source>
        <dbReference type="Proteomes" id="UP000823388"/>
    </source>
</evidence>
<comment type="caution">
    <text evidence="2">The sequence shown here is derived from an EMBL/GenBank/DDBJ whole genome shotgun (WGS) entry which is preliminary data.</text>
</comment>
<protein>
    <submittedName>
        <fullName evidence="2">Uncharacterized protein</fullName>
    </submittedName>
</protein>
<organism evidence="2 3">
    <name type="scientific">Panicum virgatum</name>
    <name type="common">Blackwell switchgrass</name>
    <dbReference type="NCBI Taxonomy" id="38727"/>
    <lineage>
        <taxon>Eukaryota</taxon>
        <taxon>Viridiplantae</taxon>
        <taxon>Streptophyta</taxon>
        <taxon>Embryophyta</taxon>
        <taxon>Tracheophyta</taxon>
        <taxon>Spermatophyta</taxon>
        <taxon>Magnoliopsida</taxon>
        <taxon>Liliopsida</taxon>
        <taxon>Poales</taxon>
        <taxon>Poaceae</taxon>
        <taxon>PACMAD clade</taxon>
        <taxon>Panicoideae</taxon>
        <taxon>Panicodae</taxon>
        <taxon>Paniceae</taxon>
        <taxon>Panicinae</taxon>
        <taxon>Panicum</taxon>
        <taxon>Panicum sect. Hiantes</taxon>
    </lineage>
</organism>
<dbReference type="AlphaFoldDB" id="A0A8T0N3Z9"/>
<dbReference type="EMBL" id="CM029054">
    <property type="protein sequence ID" value="KAG2541766.1"/>
    <property type="molecule type" value="Genomic_DNA"/>
</dbReference>
<accession>A0A8T0N3Z9</accession>